<dbReference type="Gene3D" id="3.30.450.40">
    <property type="match status" value="1"/>
</dbReference>
<dbReference type="PROSITE" id="PS51078">
    <property type="entry name" value="ICLR_ED"/>
    <property type="match status" value="1"/>
</dbReference>
<organism evidence="6 7">
    <name type="scientific">Heyndrickxia oleronia</name>
    <dbReference type="NCBI Taxonomy" id="38875"/>
    <lineage>
        <taxon>Bacteria</taxon>
        <taxon>Bacillati</taxon>
        <taxon>Bacillota</taxon>
        <taxon>Bacilli</taxon>
        <taxon>Bacillales</taxon>
        <taxon>Bacillaceae</taxon>
        <taxon>Heyndrickxia</taxon>
    </lineage>
</organism>
<feature type="domain" description="HTH iclR-type" evidence="4">
    <location>
        <begin position="4"/>
        <end position="66"/>
    </location>
</feature>
<keyword evidence="1" id="KW-0805">Transcription regulation</keyword>
<comment type="caution">
    <text evidence="6">The sequence shown here is derived from an EMBL/GenBank/DDBJ whole genome shotgun (WGS) entry which is preliminary data.</text>
</comment>
<evidence type="ECO:0000313" key="6">
    <source>
        <dbReference type="EMBL" id="MDH5161981.1"/>
    </source>
</evidence>
<dbReference type="InterPro" id="IPR036388">
    <property type="entry name" value="WH-like_DNA-bd_sf"/>
</dbReference>
<name>A0AAW6ST14_9BACI</name>
<keyword evidence="3" id="KW-0804">Transcription</keyword>
<dbReference type="PANTHER" id="PTHR30136:SF35">
    <property type="entry name" value="HTH-TYPE TRANSCRIPTIONAL REGULATOR RV1719"/>
    <property type="match status" value="1"/>
</dbReference>
<dbReference type="SUPFAM" id="SSF55781">
    <property type="entry name" value="GAF domain-like"/>
    <property type="match status" value="1"/>
</dbReference>
<feature type="domain" description="IclR-ED" evidence="5">
    <location>
        <begin position="67"/>
        <end position="250"/>
    </location>
</feature>
<dbReference type="InterPro" id="IPR029016">
    <property type="entry name" value="GAF-like_dom_sf"/>
</dbReference>
<dbReference type="RefSeq" id="WP_280617015.1">
    <property type="nucleotide sequence ID" value="NZ_JAROYP010000007.1"/>
</dbReference>
<proteinExistence type="predicted"/>
<gene>
    <name evidence="6" type="ORF">P5X88_13615</name>
</gene>
<evidence type="ECO:0000256" key="3">
    <source>
        <dbReference type="ARBA" id="ARBA00023163"/>
    </source>
</evidence>
<dbReference type="PROSITE" id="PS51077">
    <property type="entry name" value="HTH_ICLR"/>
    <property type="match status" value="1"/>
</dbReference>
<dbReference type="GO" id="GO:0003677">
    <property type="term" value="F:DNA binding"/>
    <property type="evidence" value="ECO:0007669"/>
    <property type="project" value="UniProtKB-KW"/>
</dbReference>
<dbReference type="Gene3D" id="1.10.10.10">
    <property type="entry name" value="Winged helix-like DNA-binding domain superfamily/Winged helix DNA-binding domain"/>
    <property type="match status" value="1"/>
</dbReference>
<dbReference type="SMART" id="SM00346">
    <property type="entry name" value="HTH_ICLR"/>
    <property type="match status" value="1"/>
</dbReference>
<dbReference type="PANTHER" id="PTHR30136">
    <property type="entry name" value="HELIX-TURN-HELIX TRANSCRIPTIONAL REGULATOR, ICLR FAMILY"/>
    <property type="match status" value="1"/>
</dbReference>
<dbReference type="Proteomes" id="UP001159179">
    <property type="component" value="Unassembled WGS sequence"/>
</dbReference>
<evidence type="ECO:0000256" key="2">
    <source>
        <dbReference type="ARBA" id="ARBA00023125"/>
    </source>
</evidence>
<dbReference type="InterPro" id="IPR014757">
    <property type="entry name" value="Tscrpt_reg_IclR_C"/>
</dbReference>
<dbReference type="Pfam" id="PF01614">
    <property type="entry name" value="IclR_C"/>
    <property type="match status" value="1"/>
</dbReference>
<dbReference type="InterPro" id="IPR036390">
    <property type="entry name" value="WH_DNA-bd_sf"/>
</dbReference>
<dbReference type="InterPro" id="IPR005471">
    <property type="entry name" value="Tscrpt_reg_IclR_N"/>
</dbReference>
<dbReference type="SUPFAM" id="SSF46785">
    <property type="entry name" value="Winged helix' DNA-binding domain"/>
    <property type="match status" value="1"/>
</dbReference>
<sequence>MKINKSAARVMDILMILSKQNEPLSVSQLSRELGAPKSSTFEILCTMVDRGFLEFDENVKTYKPGIKLFEVGASYLNNTDLTKEARPYLERLVKRTGETAFLATESNGDIVYLDKVEAPSSIRTTATLGTRNPMYVTGLGKALLAAYSDEKVSELMENREFIQVTSNSITDFSSLMKNIKEIRQRGYSIVNRENEEDVYCIAAPIWDYTNQPIAAMSIAGLVTRMSEDKAQEYAVYLTEAAMSLSKRLGFKQNQLFLH</sequence>
<dbReference type="AlphaFoldDB" id="A0AAW6ST14"/>
<evidence type="ECO:0000256" key="1">
    <source>
        <dbReference type="ARBA" id="ARBA00023015"/>
    </source>
</evidence>
<dbReference type="GO" id="GO:0045892">
    <property type="term" value="P:negative regulation of DNA-templated transcription"/>
    <property type="evidence" value="ECO:0007669"/>
    <property type="project" value="TreeGrafter"/>
</dbReference>
<dbReference type="InterPro" id="IPR050707">
    <property type="entry name" value="HTH_MetabolicPath_Reg"/>
</dbReference>
<accession>A0AAW6ST14</accession>
<evidence type="ECO:0000259" key="4">
    <source>
        <dbReference type="PROSITE" id="PS51077"/>
    </source>
</evidence>
<dbReference type="GO" id="GO:0003700">
    <property type="term" value="F:DNA-binding transcription factor activity"/>
    <property type="evidence" value="ECO:0007669"/>
    <property type="project" value="TreeGrafter"/>
</dbReference>
<keyword evidence="2" id="KW-0238">DNA-binding</keyword>
<dbReference type="EMBL" id="JAROYP010000007">
    <property type="protein sequence ID" value="MDH5161981.1"/>
    <property type="molecule type" value="Genomic_DNA"/>
</dbReference>
<protein>
    <submittedName>
        <fullName evidence="6">IclR family transcriptional regulator</fullName>
    </submittedName>
</protein>
<evidence type="ECO:0000313" key="7">
    <source>
        <dbReference type="Proteomes" id="UP001159179"/>
    </source>
</evidence>
<evidence type="ECO:0000259" key="5">
    <source>
        <dbReference type="PROSITE" id="PS51078"/>
    </source>
</evidence>
<reference evidence="6" key="1">
    <citation type="submission" date="2023-03" db="EMBL/GenBank/DDBJ databases">
        <title>Bacterial isolates from washroom surfaces on a university campus.</title>
        <authorList>
            <person name="Holman D.B."/>
            <person name="Gzyl K.E."/>
            <person name="Taheri A.E."/>
        </authorList>
    </citation>
    <scope>NUCLEOTIDE SEQUENCE</scope>
    <source>
        <strain evidence="6">RD03</strain>
    </source>
</reference>
<dbReference type="Pfam" id="PF09339">
    <property type="entry name" value="HTH_IclR"/>
    <property type="match status" value="1"/>
</dbReference>